<dbReference type="InterPro" id="IPR053352">
    <property type="entry name" value="FMRFamide_rcpt"/>
</dbReference>
<feature type="transmembrane region" description="Helical" evidence="6">
    <location>
        <begin position="12"/>
        <end position="32"/>
    </location>
</feature>
<keyword evidence="4 6" id="KW-0472">Membrane</keyword>
<dbReference type="CTD" id="8579470"/>
<keyword evidence="10" id="KW-1185">Reference proteome</keyword>
<dbReference type="CDD" id="cd14978">
    <property type="entry name" value="7tmA_FMRFamide_R-like"/>
    <property type="match status" value="1"/>
</dbReference>
<dbReference type="STRING" id="6238.A8XV16"/>
<feature type="transmembrane region" description="Helical" evidence="6">
    <location>
        <begin position="44"/>
        <end position="72"/>
    </location>
</feature>
<evidence type="ECO:0000313" key="11">
    <source>
        <dbReference type="WormBase" id="CBG19191"/>
    </source>
</evidence>
<evidence type="ECO:0000259" key="8">
    <source>
        <dbReference type="PROSITE" id="PS51186"/>
    </source>
</evidence>
<feature type="transmembrane region" description="Helical" evidence="6">
    <location>
        <begin position="274"/>
        <end position="297"/>
    </location>
</feature>
<evidence type="ECO:0000256" key="5">
    <source>
        <dbReference type="RuleBase" id="RU000688"/>
    </source>
</evidence>
<keyword evidence="2 5" id="KW-0812">Transmembrane</keyword>
<dbReference type="GO" id="GO:0004930">
    <property type="term" value="F:G protein-coupled receptor activity"/>
    <property type="evidence" value="ECO:0000318"/>
    <property type="project" value="GO_Central"/>
</dbReference>
<dbReference type="HOGENOM" id="CLU_541039_0_0_1"/>
<dbReference type="PROSITE" id="PS51186">
    <property type="entry name" value="GNAT"/>
    <property type="match status" value="1"/>
</dbReference>
<feature type="transmembrane region" description="Helical" evidence="6">
    <location>
        <begin position="92"/>
        <end position="113"/>
    </location>
</feature>
<dbReference type="SUPFAM" id="SSF55729">
    <property type="entry name" value="Acyl-CoA N-acyltransferases (Nat)"/>
    <property type="match status" value="1"/>
</dbReference>
<reference evidence="9 10" key="1">
    <citation type="journal article" date="2003" name="PLoS Biol.">
        <title>The genome sequence of Caenorhabditis briggsae: a platform for comparative genomics.</title>
        <authorList>
            <person name="Stein L.D."/>
            <person name="Bao Z."/>
            <person name="Blasiar D."/>
            <person name="Blumenthal T."/>
            <person name="Brent M.R."/>
            <person name="Chen N."/>
            <person name="Chinwalla A."/>
            <person name="Clarke L."/>
            <person name="Clee C."/>
            <person name="Coghlan A."/>
            <person name="Coulson A."/>
            <person name="D'Eustachio P."/>
            <person name="Fitch D.H."/>
            <person name="Fulton L.A."/>
            <person name="Fulton R.E."/>
            <person name="Griffiths-Jones S."/>
            <person name="Harris T.W."/>
            <person name="Hillier L.W."/>
            <person name="Kamath R."/>
            <person name="Kuwabara P.E."/>
            <person name="Mardis E.R."/>
            <person name="Marra M.A."/>
            <person name="Miner T.L."/>
            <person name="Minx P."/>
            <person name="Mullikin J.C."/>
            <person name="Plumb R.W."/>
            <person name="Rogers J."/>
            <person name="Schein J.E."/>
            <person name="Sohrmann M."/>
            <person name="Spieth J."/>
            <person name="Stajich J.E."/>
            <person name="Wei C."/>
            <person name="Willey D."/>
            <person name="Wilson R.K."/>
            <person name="Durbin R."/>
            <person name="Waterston R.H."/>
        </authorList>
    </citation>
    <scope>NUCLEOTIDE SEQUENCE [LARGE SCALE GENOMIC DNA]</scope>
    <source>
        <strain evidence="9 10">AF16</strain>
    </source>
</reference>
<evidence type="ECO:0000256" key="4">
    <source>
        <dbReference type="ARBA" id="ARBA00023136"/>
    </source>
</evidence>
<evidence type="ECO:0000313" key="9">
    <source>
        <dbReference type="EMBL" id="CAP36483.1"/>
    </source>
</evidence>
<feature type="domain" description="G-protein coupled receptors family 1 profile" evidence="7">
    <location>
        <begin position="24"/>
        <end position="294"/>
    </location>
</feature>
<keyword evidence="5" id="KW-0807">Transducer</keyword>
<dbReference type="Pfam" id="PF00583">
    <property type="entry name" value="Acetyltransf_1"/>
    <property type="match status" value="1"/>
</dbReference>
<dbReference type="SUPFAM" id="SSF81321">
    <property type="entry name" value="Family A G protein-coupled receptor-like"/>
    <property type="match status" value="1"/>
</dbReference>
<dbReference type="WormBase" id="CBG19191">
    <property type="protein sequence ID" value="CBP43300"/>
    <property type="gene ID" value="WBGene00038454"/>
    <property type="gene designation" value="Cbr-frpr-6"/>
</dbReference>
<sequence>MQLTGWPEYVSMIYLPIILVGLIGNGLSLYVYTTPNMRKSTVAFLLYSLSICDIFVLLFALPIYSISYLPIWDNVYGPWSKRRMFIAFSTKFFYPLCMTAKTASLYIMVVITVERWIAVCRPLQVHIWCTFKNSVRIVTAIITFSIILNSPKFFEYQIGYSDTVGYWPKRGILDADEHWWYYITYFIGISVIFDYLLPFIIMFVANMKVINELRKSRKERALLTTSLQKEQNTTVMLLVVTVLFGFCHFFSMALKMFESIFKDFLTRHNEYFEVMIEVSNILIIIHIGTTFFIYYFFSARFRNILLYLFNHLWKQWKHLVDAEGWTSDDNSVTELVPSLKSTRSVWAVTKTPEQNFVGSVVWNEYDDICWLGFYLLCPEYRGKGIGSIIWERAMSRIRKDLVLALRGEKDFYKICPLFANSNDIAFHAMKVLSDVMFEKHPNATLIFHLVNIPDGSFNVLHKFFKDLNITAGISGITLYNNDYPPKGDLNKVFIPHNNSCHFDY</sequence>
<dbReference type="InterPro" id="IPR000182">
    <property type="entry name" value="GNAT_dom"/>
</dbReference>
<dbReference type="eggNOG" id="KOG3656">
    <property type="taxonomic scope" value="Eukaryota"/>
</dbReference>
<evidence type="ECO:0000256" key="6">
    <source>
        <dbReference type="SAM" id="Phobius"/>
    </source>
</evidence>
<keyword evidence="5" id="KW-0297">G-protein coupled receptor</keyword>
<dbReference type="Gene3D" id="3.40.630.30">
    <property type="match status" value="1"/>
</dbReference>
<dbReference type="KEGG" id="cbr:CBG_19191"/>
<organism evidence="9 10">
    <name type="scientific">Caenorhabditis briggsae</name>
    <dbReference type="NCBI Taxonomy" id="6238"/>
    <lineage>
        <taxon>Eukaryota</taxon>
        <taxon>Metazoa</taxon>
        <taxon>Ecdysozoa</taxon>
        <taxon>Nematoda</taxon>
        <taxon>Chromadorea</taxon>
        <taxon>Rhabditida</taxon>
        <taxon>Rhabditina</taxon>
        <taxon>Rhabditomorpha</taxon>
        <taxon>Rhabditoidea</taxon>
        <taxon>Rhabditidae</taxon>
        <taxon>Peloderinae</taxon>
        <taxon>Caenorhabditis</taxon>
    </lineage>
</organism>
<keyword evidence="3 6" id="KW-1133">Transmembrane helix</keyword>
<dbReference type="AlphaFoldDB" id="A8XV16"/>
<comment type="similarity">
    <text evidence="5">Belongs to the G-protein coupled receptor 1 family.</text>
</comment>
<feature type="domain" description="N-acetyltransferase" evidence="8">
    <location>
        <begin position="304"/>
        <end position="451"/>
    </location>
</feature>
<name>A8XV16_CAEBR</name>
<dbReference type="InterPro" id="IPR017452">
    <property type="entry name" value="GPCR_Rhodpsn_7TM"/>
</dbReference>
<dbReference type="GO" id="GO:0007165">
    <property type="term" value="P:signal transduction"/>
    <property type="evidence" value="ECO:0000318"/>
    <property type="project" value="GO_Central"/>
</dbReference>
<dbReference type="RefSeq" id="XP_002637475.1">
    <property type="nucleotide sequence ID" value="XM_002637429.1"/>
</dbReference>
<evidence type="ECO:0000256" key="3">
    <source>
        <dbReference type="ARBA" id="ARBA00022989"/>
    </source>
</evidence>
<evidence type="ECO:0000256" key="2">
    <source>
        <dbReference type="ARBA" id="ARBA00022692"/>
    </source>
</evidence>
<dbReference type="InParanoid" id="A8XV16"/>
<evidence type="ECO:0000259" key="7">
    <source>
        <dbReference type="PROSITE" id="PS50262"/>
    </source>
</evidence>
<proteinExistence type="inferred from homology"/>
<dbReference type="InterPro" id="IPR016181">
    <property type="entry name" value="Acyl_CoA_acyltransferase"/>
</dbReference>
<protein>
    <submittedName>
        <fullName evidence="9">Protein CBR-FRPR-6</fullName>
    </submittedName>
</protein>
<keyword evidence="5" id="KW-0675">Receptor</keyword>
<dbReference type="GeneID" id="8579470"/>
<evidence type="ECO:0000256" key="1">
    <source>
        <dbReference type="ARBA" id="ARBA00004370"/>
    </source>
</evidence>
<dbReference type="EMBL" id="HE601047">
    <property type="protein sequence ID" value="CAP36483.1"/>
    <property type="molecule type" value="Genomic_DNA"/>
</dbReference>
<dbReference type="CDD" id="cd04301">
    <property type="entry name" value="NAT_SF"/>
    <property type="match status" value="1"/>
</dbReference>
<dbReference type="GO" id="GO:0016747">
    <property type="term" value="F:acyltransferase activity, transferring groups other than amino-acyl groups"/>
    <property type="evidence" value="ECO:0007669"/>
    <property type="project" value="InterPro"/>
</dbReference>
<dbReference type="OMA" id="ICPLFAN"/>
<dbReference type="Pfam" id="PF00001">
    <property type="entry name" value="7tm_1"/>
    <property type="match status" value="1"/>
</dbReference>
<feature type="transmembrane region" description="Helical" evidence="6">
    <location>
        <begin position="179"/>
        <end position="205"/>
    </location>
</feature>
<reference evidence="9 10" key="2">
    <citation type="journal article" date="2011" name="PLoS Genet.">
        <title>Caenorhabditis briggsae recombinant inbred line genotypes reveal inter-strain incompatibility and the evolution of recombination.</title>
        <authorList>
            <person name="Ross J.A."/>
            <person name="Koboldt D.C."/>
            <person name="Staisch J.E."/>
            <person name="Chamberlin H.M."/>
            <person name="Gupta B.P."/>
            <person name="Miller R.D."/>
            <person name="Baird S.E."/>
            <person name="Haag E.S."/>
        </authorList>
    </citation>
    <scope>NUCLEOTIDE SEQUENCE [LARGE SCALE GENOMIC DNA]</scope>
    <source>
        <strain evidence="9 10">AF16</strain>
    </source>
</reference>
<gene>
    <name evidence="11" type="primary">frpr-6</name>
    <name evidence="9" type="synonym">Cbr-frpr-6</name>
    <name evidence="11" type="ORF">CBG19191</name>
    <name evidence="9" type="ORF">CBG_19191</name>
</gene>
<comment type="subcellular location">
    <subcellularLocation>
        <location evidence="1">Membrane</location>
    </subcellularLocation>
</comment>
<dbReference type="Proteomes" id="UP000008549">
    <property type="component" value="Unassembled WGS sequence"/>
</dbReference>
<feature type="transmembrane region" description="Helical" evidence="6">
    <location>
        <begin position="235"/>
        <end position="254"/>
    </location>
</feature>
<accession>A8XV16</accession>
<dbReference type="PANTHER" id="PTHR47323">
    <property type="entry name" value="FMRFAMIDE PEPTIDE RECEPTOR FAMILY-RELATED"/>
    <property type="match status" value="1"/>
</dbReference>
<dbReference type="InterPro" id="IPR000276">
    <property type="entry name" value="GPCR_Rhodpsn"/>
</dbReference>
<dbReference type="PANTHER" id="PTHR47323:SF1">
    <property type="entry name" value="G-PROTEIN COUPLED RECEPTORS FAMILY 1 PROFILE DOMAIN-CONTAINING PROTEIN"/>
    <property type="match status" value="1"/>
</dbReference>
<evidence type="ECO:0000313" key="10">
    <source>
        <dbReference type="Proteomes" id="UP000008549"/>
    </source>
</evidence>
<dbReference type="PRINTS" id="PR00237">
    <property type="entry name" value="GPCRRHODOPSN"/>
</dbReference>
<dbReference type="Gene3D" id="1.20.1070.10">
    <property type="entry name" value="Rhodopsin 7-helix transmembrane proteins"/>
    <property type="match status" value="1"/>
</dbReference>
<dbReference type="PROSITE" id="PS00237">
    <property type="entry name" value="G_PROTEIN_RECEP_F1_1"/>
    <property type="match status" value="1"/>
</dbReference>
<dbReference type="PROSITE" id="PS50262">
    <property type="entry name" value="G_PROTEIN_RECEP_F1_2"/>
    <property type="match status" value="1"/>
</dbReference>
<feature type="transmembrane region" description="Helical" evidence="6">
    <location>
        <begin position="125"/>
        <end position="148"/>
    </location>
</feature>
<dbReference type="GO" id="GO:0016020">
    <property type="term" value="C:membrane"/>
    <property type="evidence" value="ECO:0000318"/>
    <property type="project" value="GO_Central"/>
</dbReference>